<dbReference type="EMBL" id="CM007367">
    <property type="protein sequence ID" value="OIW08129.1"/>
    <property type="molecule type" value="Genomic_DNA"/>
</dbReference>
<keyword evidence="2" id="KW-1185">Reference proteome</keyword>
<evidence type="ECO:0000313" key="2">
    <source>
        <dbReference type="Proteomes" id="UP000188354"/>
    </source>
</evidence>
<organism evidence="1 2">
    <name type="scientific">Lupinus angustifolius</name>
    <name type="common">Narrow-leaved blue lupine</name>
    <dbReference type="NCBI Taxonomy" id="3871"/>
    <lineage>
        <taxon>Eukaryota</taxon>
        <taxon>Viridiplantae</taxon>
        <taxon>Streptophyta</taxon>
        <taxon>Embryophyta</taxon>
        <taxon>Tracheophyta</taxon>
        <taxon>Spermatophyta</taxon>
        <taxon>Magnoliopsida</taxon>
        <taxon>eudicotyledons</taxon>
        <taxon>Gunneridae</taxon>
        <taxon>Pentapetalae</taxon>
        <taxon>rosids</taxon>
        <taxon>fabids</taxon>
        <taxon>Fabales</taxon>
        <taxon>Fabaceae</taxon>
        <taxon>Papilionoideae</taxon>
        <taxon>50 kb inversion clade</taxon>
        <taxon>genistoids sensu lato</taxon>
        <taxon>core genistoids</taxon>
        <taxon>Genisteae</taxon>
        <taxon>Lupinus</taxon>
    </lineage>
</organism>
<protein>
    <submittedName>
        <fullName evidence="1">Uncharacterized protein</fullName>
    </submittedName>
</protein>
<gene>
    <name evidence="1" type="ORF">TanjilG_06672</name>
</gene>
<dbReference type="Proteomes" id="UP000188354">
    <property type="component" value="Chromosome LG07"/>
</dbReference>
<reference evidence="1 2" key="1">
    <citation type="journal article" date="2017" name="Plant Biotechnol. J.">
        <title>A comprehensive draft genome sequence for lupin (Lupinus angustifolius), an emerging health food: insights into plant-microbe interactions and legume evolution.</title>
        <authorList>
            <person name="Hane J.K."/>
            <person name="Ming Y."/>
            <person name="Kamphuis L.G."/>
            <person name="Nelson M.N."/>
            <person name="Garg G."/>
            <person name="Atkins C.A."/>
            <person name="Bayer P.E."/>
            <person name="Bravo A."/>
            <person name="Bringans S."/>
            <person name="Cannon S."/>
            <person name="Edwards D."/>
            <person name="Foley R."/>
            <person name="Gao L.L."/>
            <person name="Harrison M.J."/>
            <person name="Huang W."/>
            <person name="Hurgobin B."/>
            <person name="Li S."/>
            <person name="Liu C.W."/>
            <person name="McGrath A."/>
            <person name="Morahan G."/>
            <person name="Murray J."/>
            <person name="Weller J."/>
            <person name="Jian J."/>
            <person name="Singh K.B."/>
        </authorList>
    </citation>
    <scope>NUCLEOTIDE SEQUENCE [LARGE SCALE GENOMIC DNA]</scope>
    <source>
        <strain evidence="2">cv. Tanjil</strain>
        <tissue evidence="1">Whole plant</tissue>
    </source>
</reference>
<dbReference type="Gramene" id="OIW08129">
    <property type="protein sequence ID" value="OIW08129"/>
    <property type="gene ID" value="TanjilG_06672"/>
</dbReference>
<proteinExistence type="predicted"/>
<evidence type="ECO:0000313" key="1">
    <source>
        <dbReference type="EMBL" id="OIW08129.1"/>
    </source>
</evidence>
<accession>A0A1J7I066</accession>
<dbReference type="AlphaFoldDB" id="A0A1J7I066"/>
<name>A0A1J7I066_LUPAN</name>
<sequence>MFIPQGVDDIVTKSLAFKVKVTRTVERGIVVAGVLKEDDSFECCICYEGNAAP</sequence>